<protein>
    <submittedName>
        <fullName evidence="1">Uncharacterized protein</fullName>
    </submittedName>
</protein>
<accession>A0A067MF11</accession>
<dbReference type="Proteomes" id="UP000027195">
    <property type="component" value="Unassembled WGS sequence"/>
</dbReference>
<keyword evidence="2" id="KW-1185">Reference proteome</keyword>
<evidence type="ECO:0000313" key="1">
    <source>
        <dbReference type="EMBL" id="KDQ10186.1"/>
    </source>
</evidence>
<dbReference type="HOGENOM" id="CLU_3068336_0_0_1"/>
<dbReference type="AlphaFoldDB" id="A0A067MF11"/>
<dbReference type="InParanoid" id="A0A067MF11"/>
<sequence length="53" mass="5751">MFHQLCLVSGYEPSADLSGVVRLGTQPLGRGGFGECWQGCQSCASPKRWYANT</sequence>
<evidence type="ECO:0000313" key="2">
    <source>
        <dbReference type="Proteomes" id="UP000027195"/>
    </source>
</evidence>
<organism evidence="1 2">
    <name type="scientific">Botryobasidium botryosum (strain FD-172 SS1)</name>
    <dbReference type="NCBI Taxonomy" id="930990"/>
    <lineage>
        <taxon>Eukaryota</taxon>
        <taxon>Fungi</taxon>
        <taxon>Dikarya</taxon>
        <taxon>Basidiomycota</taxon>
        <taxon>Agaricomycotina</taxon>
        <taxon>Agaricomycetes</taxon>
        <taxon>Cantharellales</taxon>
        <taxon>Botryobasidiaceae</taxon>
        <taxon>Botryobasidium</taxon>
    </lineage>
</organism>
<gene>
    <name evidence="1" type="ORF">BOTBODRAFT_499276</name>
</gene>
<name>A0A067MF11_BOTB1</name>
<proteinExistence type="predicted"/>
<dbReference type="EMBL" id="KL198070">
    <property type="protein sequence ID" value="KDQ10186.1"/>
    <property type="molecule type" value="Genomic_DNA"/>
</dbReference>
<reference evidence="2" key="1">
    <citation type="journal article" date="2014" name="Proc. Natl. Acad. Sci. U.S.A.">
        <title>Extensive sampling of basidiomycete genomes demonstrates inadequacy of the white-rot/brown-rot paradigm for wood decay fungi.</title>
        <authorList>
            <person name="Riley R."/>
            <person name="Salamov A.A."/>
            <person name="Brown D.W."/>
            <person name="Nagy L.G."/>
            <person name="Floudas D."/>
            <person name="Held B.W."/>
            <person name="Levasseur A."/>
            <person name="Lombard V."/>
            <person name="Morin E."/>
            <person name="Otillar R."/>
            <person name="Lindquist E.A."/>
            <person name="Sun H."/>
            <person name="LaButti K.M."/>
            <person name="Schmutz J."/>
            <person name="Jabbour D."/>
            <person name="Luo H."/>
            <person name="Baker S.E."/>
            <person name="Pisabarro A.G."/>
            <person name="Walton J.D."/>
            <person name="Blanchette R.A."/>
            <person name="Henrissat B."/>
            <person name="Martin F."/>
            <person name="Cullen D."/>
            <person name="Hibbett D.S."/>
            <person name="Grigoriev I.V."/>
        </authorList>
    </citation>
    <scope>NUCLEOTIDE SEQUENCE [LARGE SCALE GENOMIC DNA]</scope>
    <source>
        <strain evidence="2">FD-172 SS1</strain>
    </source>
</reference>